<dbReference type="InterPro" id="IPR018586">
    <property type="entry name" value="Brinker_DNA-bd"/>
</dbReference>
<keyword evidence="1" id="KW-0238">DNA-binding</keyword>
<dbReference type="RefSeq" id="XP_024943943.1">
    <property type="nucleotide sequence ID" value="XM_025088175.1"/>
</dbReference>
<accession>A0AAJ7RN00</accession>
<gene>
    <name evidence="5" type="primary">LOC112494830</name>
</gene>
<feature type="compositionally biased region" description="Polar residues" evidence="2">
    <location>
        <begin position="11"/>
        <end position="26"/>
    </location>
</feature>
<feature type="compositionally biased region" description="Pro residues" evidence="2">
    <location>
        <begin position="363"/>
        <end position="376"/>
    </location>
</feature>
<dbReference type="PANTHER" id="PTHR33215">
    <property type="entry name" value="PROTEIN DISTAL ANTENNA"/>
    <property type="match status" value="1"/>
</dbReference>
<dbReference type="AlphaFoldDB" id="A0AAJ7RN00"/>
<feature type="region of interest" description="Disordered" evidence="2">
    <location>
        <begin position="152"/>
        <end position="176"/>
    </location>
</feature>
<evidence type="ECO:0000313" key="5">
    <source>
        <dbReference type="RefSeq" id="XP_024943943.1"/>
    </source>
</evidence>
<dbReference type="InterPro" id="IPR051839">
    <property type="entry name" value="RD_transcriptional_regulator"/>
</dbReference>
<evidence type="ECO:0000313" key="4">
    <source>
        <dbReference type="Proteomes" id="UP000694920"/>
    </source>
</evidence>
<feature type="domain" description="Brinker DNA-binding" evidence="3">
    <location>
        <begin position="37"/>
        <end position="93"/>
    </location>
</feature>
<feature type="region of interest" description="Disordered" evidence="2">
    <location>
        <begin position="1"/>
        <end position="26"/>
    </location>
</feature>
<feature type="region of interest" description="Disordered" evidence="2">
    <location>
        <begin position="223"/>
        <end position="250"/>
    </location>
</feature>
<dbReference type="Gene3D" id="1.10.10.60">
    <property type="entry name" value="Homeodomain-like"/>
    <property type="match status" value="2"/>
</dbReference>
<proteinExistence type="predicted"/>
<dbReference type="KEGG" id="ccin:112494830"/>
<feature type="compositionally biased region" description="Pro residues" evidence="2">
    <location>
        <begin position="158"/>
        <end position="169"/>
    </location>
</feature>
<sequence>MAHGVSEVLAESNSTTRMTTSKHNQAQNVRKTVGVMGSRRIFAPAFKLKVLDSYRNDIDCRGNQRATARKYGIHRRQIQKWLQCEDNLRSSCAEMVTSSSPVSSNSSSSSSSSSSASSTTLGSPAITEGAPTADAGSVAPLAPALNLSLARLHGDDVPPGPLATPPSPHYPQTSTSGYHQEYINQDQHGQDITYRSDEADKYYAMDGYDAKVCQSAQGYAMNQSNHQNHKDHQETHPSEHSHHHQYRDSHGSVLLARTIKSERASSPDSVATTGPYEALGPPCGPLGAVPCPHQENTSTRGATATPPPTCIVASPPGSVHSPGHACPMNSQKPSTFEPEEAGGLSSAYGPPGHVSCSRIYPGPGSPQGPHSSPPSPQGSARSSTSSDSELDPLDFSNQKQSADLARRRSFSLRFKLDVLDAFHRDVGVAGNQRATARKFGINRRQVQKWLSQETELRGEIALRGGTSRQRLGPSQDVGEVPVDLRIHCSMPESPTPYCCELSVPRTGYYTGNIVESPEVSYRTCILSCCTEGTTETCYQEMSITRPCYTSPQRIYCYSPRESVEIGILQENTEPVLSSPLKRSCTLSCCYEPSSPKKICLDSDDPPQDVPLCLVKPKRICDLELVTSTVPTPPTPTPAAKKDAILFKPYLDNPVSKPIDDDGQISPVPNNNNNCQGICNLNENRGHDYALELSLRVPVSWRTVQTPYTDYPQVRSAFVRYPTSPHYT</sequence>
<dbReference type="Proteomes" id="UP000694920">
    <property type="component" value="Unplaced"/>
</dbReference>
<evidence type="ECO:0000256" key="1">
    <source>
        <dbReference type="ARBA" id="ARBA00023125"/>
    </source>
</evidence>
<evidence type="ECO:0000259" key="3">
    <source>
        <dbReference type="Pfam" id="PF09607"/>
    </source>
</evidence>
<dbReference type="PANTHER" id="PTHR33215:SF13">
    <property type="entry name" value="PROTEIN DISTAL ANTENNA"/>
    <property type="match status" value="1"/>
</dbReference>
<evidence type="ECO:0000256" key="2">
    <source>
        <dbReference type="SAM" id="MobiDB-lite"/>
    </source>
</evidence>
<feature type="compositionally biased region" description="Low complexity" evidence="2">
    <location>
        <begin position="98"/>
        <end position="118"/>
    </location>
</feature>
<reference evidence="5" key="1">
    <citation type="submission" date="2025-08" db="UniProtKB">
        <authorList>
            <consortium name="RefSeq"/>
        </authorList>
    </citation>
    <scope>IDENTIFICATION</scope>
</reference>
<protein>
    <submittedName>
        <fullName evidence="5">Uncharacterized protein LOC112494830</fullName>
    </submittedName>
</protein>
<keyword evidence="4" id="KW-1185">Reference proteome</keyword>
<organism evidence="4 5">
    <name type="scientific">Cephus cinctus</name>
    <name type="common">Wheat stem sawfly</name>
    <dbReference type="NCBI Taxonomy" id="211228"/>
    <lineage>
        <taxon>Eukaryota</taxon>
        <taxon>Metazoa</taxon>
        <taxon>Ecdysozoa</taxon>
        <taxon>Arthropoda</taxon>
        <taxon>Hexapoda</taxon>
        <taxon>Insecta</taxon>
        <taxon>Pterygota</taxon>
        <taxon>Neoptera</taxon>
        <taxon>Endopterygota</taxon>
        <taxon>Hymenoptera</taxon>
        <taxon>Cephoidea</taxon>
        <taxon>Cephidae</taxon>
        <taxon>Cephus</taxon>
    </lineage>
</organism>
<feature type="compositionally biased region" description="Basic and acidic residues" evidence="2">
    <location>
        <begin position="228"/>
        <end position="250"/>
    </location>
</feature>
<feature type="region of interest" description="Disordered" evidence="2">
    <location>
        <begin position="289"/>
        <end position="402"/>
    </location>
</feature>
<feature type="region of interest" description="Disordered" evidence="2">
    <location>
        <begin position="97"/>
        <end position="134"/>
    </location>
</feature>
<feature type="domain" description="Brinker DNA-binding" evidence="3">
    <location>
        <begin position="407"/>
        <end position="461"/>
    </location>
</feature>
<dbReference type="Pfam" id="PF09607">
    <property type="entry name" value="BrkDBD"/>
    <property type="match status" value="2"/>
</dbReference>
<name>A0AAJ7RN00_CEPCN</name>
<dbReference type="GO" id="GO:0003677">
    <property type="term" value="F:DNA binding"/>
    <property type="evidence" value="ECO:0007669"/>
    <property type="project" value="UniProtKB-KW"/>
</dbReference>
<dbReference type="GeneID" id="112494830"/>